<keyword evidence="2" id="KW-1185">Reference proteome</keyword>
<name>A0AAW1VEA2_9CUCU</name>
<dbReference type="Proteomes" id="UP001431783">
    <property type="component" value="Unassembled WGS sequence"/>
</dbReference>
<sequence length="93" mass="10047">MRRIELSVQRPRQLRGALGVVFFLSAPISNASTPPRPTSLSRPDYGNNSDTCAAVGGRAGPTNAHVNCSEGIVERSYGLIDFPYNGPVHRPVR</sequence>
<protein>
    <recommendedName>
        <fullName evidence="3">Secreted protein</fullName>
    </recommendedName>
</protein>
<proteinExistence type="predicted"/>
<evidence type="ECO:0000313" key="2">
    <source>
        <dbReference type="Proteomes" id="UP001431783"/>
    </source>
</evidence>
<dbReference type="AlphaFoldDB" id="A0AAW1VEA2"/>
<gene>
    <name evidence="1" type="ORF">WA026_013515</name>
</gene>
<dbReference type="EMBL" id="JARQZJ010000127">
    <property type="protein sequence ID" value="KAK9891202.1"/>
    <property type="molecule type" value="Genomic_DNA"/>
</dbReference>
<accession>A0AAW1VEA2</accession>
<organism evidence="1 2">
    <name type="scientific">Henosepilachna vigintioctopunctata</name>
    <dbReference type="NCBI Taxonomy" id="420089"/>
    <lineage>
        <taxon>Eukaryota</taxon>
        <taxon>Metazoa</taxon>
        <taxon>Ecdysozoa</taxon>
        <taxon>Arthropoda</taxon>
        <taxon>Hexapoda</taxon>
        <taxon>Insecta</taxon>
        <taxon>Pterygota</taxon>
        <taxon>Neoptera</taxon>
        <taxon>Endopterygota</taxon>
        <taxon>Coleoptera</taxon>
        <taxon>Polyphaga</taxon>
        <taxon>Cucujiformia</taxon>
        <taxon>Coccinelloidea</taxon>
        <taxon>Coccinellidae</taxon>
        <taxon>Epilachninae</taxon>
        <taxon>Epilachnini</taxon>
        <taxon>Henosepilachna</taxon>
    </lineage>
</organism>
<comment type="caution">
    <text evidence="1">The sequence shown here is derived from an EMBL/GenBank/DDBJ whole genome shotgun (WGS) entry which is preliminary data.</text>
</comment>
<evidence type="ECO:0008006" key="3">
    <source>
        <dbReference type="Google" id="ProtNLM"/>
    </source>
</evidence>
<evidence type="ECO:0000313" key="1">
    <source>
        <dbReference type="EMBL" id="KAK9891202.1"/>
    </source>
</evidence>
<reference evidence="1 2" key="1">
    <citation type="submission" date="2023-03" db="EMBL/GenBank/DDBJ databases">
        <title>Genome insight into feeding habits of ladybird beetles.</title>
        <authorList>
            <person name="Li H.-S."/>
            <person name="Huang Y.-H."/>
            <person name="Pang H."/>
        </authorList>
    </citation>
    <scope>NUCLEOTIDE SEQUENCE [LARGE SCALE GENOMIC DNA]</scope>
    <source>
        <strain evidence="1">SYSU_2023b</strain>
        <tissue evidence="1">Whole body</tissue>
    </source>
</reference>